<protein>
    <submittedName>
        <fullName evidence="2">Uncharacterized protein</fullName>
    </submittedName>
</protein>
<evidence type="ECO:0000313" key="2">
    <source>
        <dbReference type="EMBL" id="MSS19399.1"/>
    </source>
</evidence>
<reference evidence="2 3" key="1">
    <citation type="submission" date="2019-08" db="EMBL/GenBank/DDBJ databases">
        <title>In-depth cultivation of the pig gut microbiome towards novel bacterial diversity and tailored functional studies.</title>
        <authorList>
            <person name="Wylensek D."/>
            <person name="Hitch T.C.A."/>
            <person name="Clavel T."/>
        </authorList>
    </citation>
    <scope>NUCLEOTIDE SEQUENCE [LARGE SCALE GENOMIC DNA]</scope>
    <source>
        <strain evidence="2 3">RF-744-FAT-4</strain>
    </source>
</reference>
<keyword evidence="1" id="KW-0812">Transmembrane</keyword>
<evidence type="ECO:0000256" key="1">
    <source>
        <dbReference type="SAM" id="Phobius"/>
    </source>
</evidence>
<accession>A0A7X2NF09</accession>
<keyword evidence="1" id="KW-0472">Membrane</keyword>
<keyword evidence="3" id="KW-1185">Reference proteome</keyword>
<sequence length="235" mass="26782">MEQENKKRRVPGSFELPRWALRIIYAAAVASVVLALFWMAQLHGFAVRNHYAGMANSGSEAAVKVTKVKTKSVDSDHIAYTSKAPERVGCETLAALVLDHSEADVNSSLRQYYYTKTLTGQYRYMSDATAYSVPSHYEHYVSKKLAKVMHQPVKTVQNRYTWVMLPNHKGKAYDAERYGFNIYWVNRKINTTDVHKNVAAVRYNTKNQTYTKGTISVRMVRQTDASIIPKTFEAK</sequence>
<dbReference type="EMBL" id="VUMO01000003">
    <property type="protein sequence ID" value="MSS19399.1"/>
    <property type="molecule type" value="Genomic_DNA"/>
</dbReference>
<evidence type="ECO:0000313" key="3">
    <source>
        <dbReference type="Proteomes" id="UP000461754"/>
    </source>
</evidence>
<name>A0A7X2NF09_9FIRM</name>
<keyword evidence="1" id="KW-1133">Transmembrane helix</keyword>
<organism evidence="2 3">
    <name type="scientific">Pseudoramibacter porci</name>
    <dbReference type="NCBI Taxonomy" id="2606631"/>
    <lineage>
        <taxon>Bacteria</taxon>
        <taxon>Bacillati</taxon>
        <taxon>Bacillota</taxon>
        <taxon>Clostridia</taxon>
        <taxon>Eubacteriales</taxon>
        <taxon>Eubacteriaceae</taxon>
        <taxon>Pseudoramibacter</taxon>
    </lineage>
</organism>
<comment type="caution">
    <text evidence="2">The sequence shown here is derived from an EMBL/GenBank/DDBJ whole genome shotgun (WGS) entry which is preliminary data.</text>
</comment>
<dbReference type="RefSeq" id="WP_154575809.1">
    <property type="nucleotide sequence ID" value="NZ_VUMO01000003.1"/>
</dbReference>
<feature type="transmembrane region" description="Helical" evidence="1">
    <location>
        <begin position="20"/>
        <end position="40"/>
    </location>
</feature>
<proteinExistence type="predicted"/>
<dbReference type="Proteomes" id="UP000461754">
    <property type="component" value="Unassembled WGS sequence"/>
</dbReference>
<dbReference type="AlphaFoldDB" id="A0A7X2NF09"/>
<gene>
    <name evidence="2" type="ORF">FYJ52_03095</name>
</gene>